<name>A0A816F5J2_ADIRI</name>
<sequence>MIGLGWLPAGSHVESDWIQSGPIPVTYRFLRLQARLEQIKDNKSGEQLMVSSIKSIAVYLLLHEQKIEDIF</sequence>
<dbReference type="EMBL" id="CAJNOR010011068">
    <property type="protein sequence ID" value="CAF1658830.1"/>
    <property type="molecule type" value="Genomic_DNA"/>
</dbReference>
<accession>A0A816F5J2</accession>
<dbReference type="AlphaFoldDB" id="A0A816F5J2"/>
<comment type="caution">
    <text evidence="1">The sequence shown here is derived from an EMBL/GenBank/DDBJ whole genome shotgun (WGS) entry which is preliminary data.</text>
</comment>
<evidence type="ECO:0000313" key="1">
    <source>
        <dbReference type="EMBL" id="CAF1658830.1"/>
    </source>
</evidence>
<protein>
    <submittedName>
        <fullName evidence="1">Uncharacterized protein</fullName>
    </submittedName>
</protein>
<organism evidence="1 2">
    <name type="scientific">Adineta ricciae</name>
    <name type="common">Rotifer</name>
    <dbReference type="NCBI Taxonomy" id="249248"/>
    <lineage>
        <taxon>Eukaryota</taxon>
        <taxon>Metazoa</taxon>
        <taxon>Spiralia</taxon>
        <taxon>Gnathifera</taxon>
        <taxon>Rotifera</taxon>
        <taxon>Eurotatoria</taxon>
        <taxon>Bdelloidea</taxon>
        <taxon>Adinetida</taxon>
        <taxon>Adinetidae</taxon>
        <taxon>Adineta</taxon>
    </lineage>
</organism>
<keyword evidence="2" id="KW-1185">Reference proteome</keyword>
<reference evidence="1" key="1">
    <citation type="submission" date="2021-02" db="EMBL/GenBank/DDBJ databases">
        <authorList>
            <person name="Nowell W R."/>
        </authorList>
    </citation>
    <scope>NUCLEOTIDE SEQUENCE</scope>
</reference>
<evidence type="ECO:0000313" key="2">
    <source>
        <dbReference type="Proteomes" id="UP000663828"/>
    </source>
</evidence>
<gene>
    <name evidence="1" type="ORF">XAT740_LOCUS56450</name>
</gene>
<dbReference type="Proteomes" id="UP000663828">
    <property type="component" value="Unassembled WGS sequence"/>
</dbReference>
<proteinExistence type="predicted"/>